<proteinExistence type="predicted"/>
<feature type="transmembrane region" description="Helical" evidence="5">
    <location>
        <begin position="196"/>
        <end position="213"/>
    </location>
</feature>
<comment type="caution">
    <text evidence="7">The sequence shown here is derived from an EMBL/GenBank/DDBJ whole genome shotgun (WGS) entry which is preliminary data.</text>
</comment>
<feature type="transmembrane region" description="Helical" evidence="5">
    <location>
        <begin position="71"/>
        <end position="95"/>
    </location>
</feature>
<feature type="non-terminal residue" evidence="7">
    <location>
        <position position="447"/>
    </location>
</feature>
<keyword evidence="8" id="KW-1185">Reference proteome</keyword>
<evidence type="ECO:0000256" key="2">
    <source>
        <dbReference type="ARBA" id="ARBA00022692"/>
    </source>
</evidence>
<keyword evidence="2 5" id="KW-0812">Transmembrane</keyword>
<dbReference type="InterPro" id="IPR013057">
    <property type="entry name" value="AA_transpt_TM"/>
</dbReference>
<dbReference type="Pfam" id="PF01490">
    <property type="entry name" value="Aa_trans"/>
    <property type="match status" value="2"/>
</dbReference>
<evidence type="ECO:0000256" key="5">
    <source>
        <dbReference type="SAM" id="Phobius"/>
    </source>
</evidence>
<feature type="transmembrane region" description="Helical" evidence="5">
    <location>
        <begin position="349"/>
        <end position="370"/>
    </location>
</feature>
<accession>A0ABS2XU21</accession>
<evidence type="ECO:0000313" key="7">
    <source>
        <dbReference type="EMBL" id="MBN3277513.1"/>
    </source>
</evidence>
<sequence length="447" mass="49642">MDVMAPLIEGAGCSSEEISDDDQDFELLPVQRHYELAGNRQGTTFSQTLIHLLKGNIGTGLLSLPLAIKNAGIVVGPISLILMGVVAVHCMHILVRCSHCLCERLKRPSLGYSDTVAFAMEQSSLKCLKKGATFGRHLVNFFLVITQLGFCCVYFLFLAENVKQVVEALLRNSTETTVSPGNDSTAVILDSWEMDLRGYMLCFLPFMILLVFIQDLKNLAVLSFLANISMAVSLVIIYQYILQDMGDPGRLPLVAAWKKFPLFFGTAIFAFEGIGVEEKEWALEAGERRGATANLLVLEGVRGGVGRNSSLEIGGSRKIEAVIGKRKSFELDVLPLENKMKETKRFPHALNIGMGVVTFLYISLSILGYLHFGDHIKGSITLNLPHDVWIYQMVKILYSFGIFVTYSIQFYVPAEIILPALKSSVRERWRLPCEFALRALLVCLTCE</sequence>
<keyword evidence="4 5" id="KW-0472">Membrane</keyword>
<comment type="subcellular location">
    <subcellularLocation>
        <location evidence="1">Membrane</location>
        <topology evidence="1">Multi-pass membrane protein</topology>
    </subcellularLocation>
</comment>
<protein>
    <submittedName>
        <fullName evidence="7">S36A4 protein</fullName>
    </submittedName>
</protein>
<feature type="transmembrane region" description="Helical" evidence="5">
    <location>
        <begin position="138"/>
        <end position="157"/>
    </location>
</feature>
<gene>
    <name evidence="7" type="primary">Slc36a4</name>
    <name evidence="7" type="ORF">GTO93_0014550</name>
</gene>
<feature type="domain" description="Amino acid transporter transmembrane" evidence="6">
    <location>
        <begin position="42"/>
        <end position="276"/>
    </location>
</feature>
<reference evidence="7" key="1">
    <citation type="journal article" date="2021" name="Cell">
        <title>Tracing the genetic footprints of vertebrate landing in non-teleost ray-finned fishes.</title>
        <authorList>
            <person name="Bi X."/>
            <person name="Wang K."/>
            <person name="Yang L."/>
            <person name="Pan H."/>
            <person name="Jiang H."/>
            <person name="Wei Q."/>
            <person name="Fang M."/>
            <person name="Yu H."/>
            <person name="Zhu C."/>
            <person name="Cai Y."/>
            <person name="He Y."/>
            <person name="Gan X."/>
            <person name="Zeng H."/>
            <person name="Yu D."/>
            <person name="Zhu Y."/>
            <person name="Jiang H."/>
            <person name="Qiu Q."/>
            <person name="Yang H."/>
            <person name="Zhang Y.E."/>
            <person name="Wang W."/>
            <person name="Zhu M."/>
            <person name="He S."/>
            <person name="Zhang G."/>
        </authorList>
    </citation>
    <scope>NUCLEOTIDE SEQUENCE</scope>
    <source>
        <strain evidence="7">Pddl_001</strain>
    </source>
</reference>
<feature type="transmembrane region" description="Helical" evidence="5">
    <location>
        <begin position="220"/>
        <end position="241"/>
    </location>
</feature>
<evidence type="ECO:0000256" key="3">
    <source>
        <dbReference type="ARBA" id="ARBA00022989"/>
    </source>
</evidence>
<dbReference type="EMBL" id="JAAWVQ010070848">
    <property type="protein sequence ID" value="MBN3277513.1"/>
    <property type="molecule type" value="Genomic_DNA"/>
</dbReference>
<evidence type="ECO:0000256" key="4">
    <source>
        <dbReference type="ARBA" id="ARBA00023136"/>
    </source>
</evidence>
<evidence type="ECO:0000313" key="8">
    <source>
        <dbReference type="Proteomes" id="UP001166093"/>
    </source>
</evidence>
<feature type="domain" description="Amino acid transporter transmembrane" evidence="6">
    <location>
        <begin position="333"/>
        <end position="424"/>
    </location>
</feature>
<name>A0ABS2XU21_POLSP</name>
<feature type="transmembrane region" description="Helical" evidence="5">
    <location>
        <begin position="390"/>
        <end position="412"/>
    </location>
</feature>
<evidence type="ECO:0000259" key="6">
    <source>
        <dbReference type="Pfam" id="PF01490"/>
    </source>
</evidence>
<feature type="transmembrane region" description="Helical" evidence="5">
    <location>
        <begin position="253"/>
        <end position="271"/>
    </location>
</feature>
<dbReference type="PANTHER" id="PTHR22950">
    <property type="entry name" value="AMINO ACID TRANSPORTER"/>
    <property type="match status" value="1"/>
</dbReference>
<keyword evidence="3 5" id="KW-1133">Transmembrane helix</keyword>
<dbReference type="PANTHER" id="PTHR22950:SF190">
    <property type="entry name" value="NEUTRAL AMINO ACID UNIPORTER 4"/>
    <property type="match status" value="1"/>
</dbReference>
<organism evidence="7 8">
    <name type="scientific">Polyodon spathula</name>
    <name type="common">North American paddlefish</name>
    <name type="synonym">Squalus spathula</name>
    <dbReference type="NCBI Taxonomy" id="7913"/>
    <lineage>
        <taxon>Eukaryota</taxon>
        <taxon>Metazoa</taxon>
        <taxon>Chordata</taxon>
        <taxon>Craniata</taxon>
        <taxon>Vertebrata</taxon>
        <taxon>Euteleostomi</taxon>
        <taxon>Actinopterygii</taxon>
        <taxon>Chondrostei</taxon>
        <taxon>Acipenseriformes</taxon>
        <taxon>Polyodontidae</taxon>
        <taxon>Polyodon</taxon>
    </lineage>
</organism>
<feature type="non-terminal residue" evidence="7">
    <location>
        <position position="1"/>
    </location>
</feature>
<evidence type="ECO:0000256" key="1">
    <source>
        <dbReference type="ARBA" id="ARBA00004141"/>
    </source>
</evidence>
<dbReference type="Proteomes" id="UP001166093">
    <property type="component" value="Unassembled WGS sequence"/>
</dbReference>